<evidence type="ECO:0000256" key="1">
    <source>
        <dbReference type="ARBA" id="ARBA00004123"/>
    </source>
</evidence>
<evidence type="ECO:0000256" key="6">
    <source>
        <dbReference type="ARBA" id="ARBA00023242"/>
    </source>
</evidence>
<dbReference type="Proteomes" id="UP000325780">
    <property type="component" value="Unassembled WGS sequence"/>
</dbReference>
<reference evidence="9 10" key="1">
    <citation type="submission" date="2019-04" db="EMBL/GenBank/DDBJ databases">
        <title>Friends and foes A comparative genomics study of 23 Aspergillus species from section Flavi.</title>
        <authorList>
            <consortium name="DOE Joint Genome Institute"/>
            <person name="Kjaerbolling I."/>
            <person name="Vesth T."/>
            <person name="Frisvad J.C."/>
            <person name="Nybo J.L."/>
            <person name="Theobald S."/>
            <person name="Kildgaard S."/>
            <person name="Isbrandt T."/>
            <person name="Kuo A."/>
            <person name="Sato A."/>
            <person name="Lyhne E.K."/>
            <person name="Kogle M.E."/>
            <person name="Wiebenga A."/>
            <person name="Kun R.S."/>
            <person name="Lubbers R.J."/>
            <person name="Makela M.R."/>
            <person name="Barry K."/>
            <person name="Chovatia M."/>
            <person name="Clum A."/>
            <person name="Daum C."/>
            <person name="Haridas S."/>
            <person name="He G."/>
            <person name="LaButti K."/>
            <person name="Lipzen A."/>
            <person name="Mondo S."/>
            <person name="Riley R."/>
            <person name="Salamov A."/>
            <person name="Simmons B.A."/>
            <person name="Magnuson J.K."/>
            <person name="Henrissat B."/>
            <person name="Mortensen U.H."/>
            <person name="Larsen T.O."/>
            <person name="Devries R.P."/>
            <person name="Grigoriev I.V."/>
            <person name="Machida M."/>
            <person name="Baker S.E."/>
            <person name="Andersen M.R."/>
        </authorList>
    </citation>
    <scope>NUCLEOTIDE SEQUENCE [LARGE SCALE GENOMIC DNA]</scope>
    <source>
        <strain evidence="9 10">IBT 18842</strain>
    </source>
</reference>
<dbReference type="InterPro" id="IPR036864">
    <property type="entry name" value="Zn2-C6_fun-type_DNA-bd_sf"/>
</dbReference>
<dbReference type="PROSITE" id="PS00463">
    <property type="entry name" value="ZN2_CY6_FUNGAL_1"/>
    <property type="match status" value="1"/>
</dbReference>
<dbReference type="InterPro" id="IPR001138">
    <property type="entry name" value="Zn2Cys6_DnaBD"/>
</dbReference>
<evidence type="ECO:0000256" key="4">
    <source>
        <dbReference type="ARBA" id="ARBA00023125"/>
    </source>
</evidence>
<dbReference type="GO" id="GO:0005634">
    <property type="term" value="C:nucleus"/>
    <property type="evidence" value="ECO:0007669"/>
    <property type="project" value="UniProtKB-SubCell"/>
</dbReference>
<feature type="region of interest" description="Disordered" evidence="7">
    <location>
        <begin position="72"/>
        <end position="105"/>
    </location>
</feature>
<dbReference type="InterPro" id="IPR051089">
    <property type="entry name" value="prtT"/>
</dbReference>
<keyword evidence="3" id="KW-0805">Transcription regulation</keyword>
<dbReference type="OrthoDB" id="8062037at2759"/>
<name>A0A5N6U1D9_ASPAV</name>
<evidence type="ECO:0000256" key="3">
    <source>
        <dbReference type="ARBA" id="ARBA00023015"/>
    </source>
</evidence>
<evidence type="ECO:0000256" key="7">
    <source>
        <dbReference type="SAM" id="MobiDB-lite"/>
    </source>
</evidence>
<dbReference type="CDD" id="cd12148">
    <property type="entry name" value="fungal_TF_MHR"/>
    <property type="match status" value="1"/>
</dbReference>
<accession>A0A5N6U1D9</accession>
<keyword evidence="5" id="KW-0804">Transcription</keyword>
<keyword evidence="10" id="KW-1185">Reference proteome</keyword>
<evidence type="ECO:0000259" key="8">
    <source>
        <dbReference type="PROSITE" id="PS00463"/>
    </source>
</evidence>
<evidence type="ECO:0000313" key="9">
    <source>
        <dbReference type="EMBL" id="KAE8152199.1"/>
    </source>
</evidence>
<keyword evidence="2" id="KW-0862">Zinc</keyword>
<gene>
    <name evidence="9" type="ORF">BDV25DRAFT_128204</name>
</gene>
<dbReference type="PANTHER" id="PTHR31845">
    <property type="entry name" value="FINGER DOMAIN PROTEIN, PUTATIVE-RELATED"/>
    <property type="match status" value="1"/>
</dbReference>
<keyword evidence="4" id="KW-0238">DNA-binding</keyword>
<dbReference type="GO" id="GO:0009893">
    <property type="term" value="P:positive regulation of metabolic process"/>
    <property type="evidence" value="ECO:0007669"/>
    <property type="project" value="UniProtKB-ARBA"/>
</dbReference>
<protein>
    <recommendedName>
        <fullName evidence="8">Zn(2)-C6 fungal-type domain-containing protein</fullName>
    </recommendedName>
</protein>
<dbReference type="AlphaFoldDB" id="A0A5N6U1D9"/>
<evidence type="ECO:0000256" key="5">
    <source>
        <dbReference type="ARBA" id="ARBA00023163"/>
    </source>
</evidence>
<organism evidence="9 10">
    <name type="scientific">Aspergillus avenaceus</name>
    <dbReference type="NCBI Taxonomy" id="36643"/>
    <lineage>
        <taxon>Eukaryota</taxon>
        <taxon>Fungi</taxon>
        <taxon>Dikarya</taxon>
        <taxon>Ascomycota</taxon>
        <taxon>Pezizomycotina</taxon>
        <taxon>Eurotiomycetes</taxon>
        <taxon>Eurotiomycetidae</taxon>
        <taxon>Eurotiales</taxon>
        <taxon>Aspergillaceae</taxon>
        <taxon>Aspergillus</taxon>
        <taxon>Aspergillus subgen. Circumdati</taxon>
    </lineage>
</organism>
<evidence type="ECO:0000256" key="2">
    <source>
        <dbReference type="ARBA" id="ARBA00022833"/>
    </source>
</evidence>
<sequence>MAKYLGLIRNVVRACQACHISKVRCEPASEGVSCVRCQKACRPCIPSEQTRKVRPQLNDRIAEIQSRIDMMISSSTSKPESSGRRLSDWAGNNSAPTIQQSHKGATIQTLPASGHRESVGLKANMQALLDKTVDPYLDRSTVEIIFNRYVTGMAPTFPVVVFPRGTTGADIRKNNPILLLAILDVASSGFCDIEVQRRLRKLIVQTYVHCMLRSDQYTLDLLQALIVSATWYRSIEPLKPGEQMDIYQISHTAANMALIMRLGESLSVNPVEASIISREGQPRSTHADCLAARRIWLGCHYICSNTAMSLQAPNVMRWTHCMDKCLKILETSPEALPSDIQLCHQVRLQHITEETSMQHTLKDTLASARARTSRVQESQAFSHQLINWRNSIPGGHWNGSLELSYHFSILYLQEVAFSAASRNANRMAATAVDAQGPFMITIPYHAFLKCVEAVDNIFRVFTSMDMTTIRAMPAMHLVRMIYSVLVMVKLHFAAGGSPNKDSQLQVDQLEASQRLDCMIQLFAGWGPLWPATKLTTVFRKIRLWFENETLMQQEGSWLNVWRLDPNRLVPDSEHQHLHSRASSSGYSDLQRSPCSLESPWDTSITGQSISKPLSAFPMPSRSVMISGSL</sequence>
<comment type="subcellular location">
    <subcellularLocation>
        <location evidence="1">Nucleus</location>
    </subcellularLocation>
</comment>
<dbReference type="GO" id="GO:0000976">
    <property type="term" value="F:transcription cis-regulatory region binding"/>
    <property type="evidence" value="ECO:0007669"/>
    <property type="project" value="TreeGrafter"/>
</dbReference>
<keyword evidence="6" id="KW-0539">Nucleus</keyword>
<feature type="compositionally biased region" description="Polar residues" evidence="7">
    <location>
        <begin position="90"/>
        <end position="105"/>
    </location>
</feature>
<dbReference type="SUPFAM" id="SSF57701">
    <property type="entry name" value="Zn2/Cys6 DNA-binding domain"/>
    <property type="match status" value="1"/>
</dbReference>
<evidence type="ECO:0000313" key="10">
    <source>
        <dbReference type="Proteomes" id="UP000325780"/>
    </source>
</evidence>
<dbReference type="Gene3D" id="4.10.240.10">
    <property type="entry name" value="Zn(2)-C6 fungal-type DNA-binding domain"/>
    <property type="match status" value="1"/>
</dbReference>
<dbReference type="GO" id="GO:0000981">
    <property type="term" value="F:DNA-binding transcription factor activity, RNA polymerase II-specific"/>
    <property type="evidence" value="ECO:0007669"/>
    <property type="project" value="InterPro"/>
</dbReference>
<feature type="domain" description="Zn(2)-C6 fungal-type" evidence="8">
    <location>
        <begin position="14"/>
        <end position="44"/>
    </location>
</feature>
<dbReference type="EMBL" id="ML742057">
    <property type="protein sequence ID" value="KAE8152199.1"/>
    <property type="molecule type" value="Genomic_DNA"/>
</dbReference>
<dbReference type="PANTHER" id="PTHR31845:SF39">
    <property type="entry name" value="TRANSCRIPTION FACTOR PBCR-RELATED"/>
    <property type="match status" value="1"/>
</dbReference>
<dbReference type="CDD" id="cd00067">
    <property type="entry name" value="GAL4"/>
    <property type="match status" value="1"/>
</dbReference>
<dbReference type="GO" id="GO:0008270">
    <property type="term" value="F:zinc ion binding"/>
    <property type="evidence" value="ECO:0007669"/>
    <property type="project" value="InterPro"/>
</dbReference>
<proteinExistence type="predicted"/>